<dbReference type="Proteomes" id="UP000291088">
    <property type="component" value="Unassembled WGS sequence"/>
</dbReference>
<dbReference type="AlphaFoldDB" id="A0A4V1RR68"/>
<reference evidence="2 3" key="1">
    <citation type="submission" date="2019-01" db="EMBL/GenBank/DDBJ databases">
        <authorList>
            <person name="Deng T."/>
        </authorList>
    </citation>
    <scope>NUCLEOTIDE SEQUENCE [LARGE SCALE GENOMIC DNA]</scope>
    <source>
        <strain evidence="2 3">F8825</strain>
    </source>
</reference>
<dbReference type="InterPro" id="IPR003251">
    <property type="entry name" value="Rr_diiron-bd_dom"/>
</dbReference>
<dbReference type="CDD" id="cd01045">
    <property type="entry name" value="Ferritin_like_AB"/>
    <property type="match status" value="1"/>
</dbReference>
<dbReference type="GO" id="GO:0016491">
    <property type="term" value="F:oxidoreductase activity"/>
    <property type="evidence" value="ECO:0007669"/>
    <property type="project" value="InterPro"/>
</dbReference>
<dbReference type="Pfam" id="PF02915">
    <property type="entry name" value="Rubrerythrin"/>
    <property type="match status" value="1"/>
</dbReference>
<protein>
    <submittedName>
        <fullName evidence="2">Rubrerythrin family protein</fullName>
    </submittedName>
</protein>
<dbReference type="SUPFAM" id="SSF47240">
    <property type="entry name" value="Ferritin-like"/>
    <property type="match status" value="1"/>
</dbReference>
<gene>
    <name evidence="2" type="ORF">EUU22_09750</name>
</gene>
<feature type="domain" description="Rubrerythrin diiron-binding" evidence="1">
    <location>
        <begin position="18"/>
        <end position="77"/>
    </location>
</feature>
<name>A0A4V1RR68_9HYPH</name>
<dbReference type="InterPro" id="IPR012347">
    <property type="entry name" value="Ferritin-like"/>
</dbReference>
<dbReference type="GO" id="GO:0046872">
    <property type="term" value="F:metal ion binding"/>
    <property type="evidence" value="ECO:0007669"/>
    <property type="project" value="InterPro"/>
</dbReference>
<proteinExistence type="predicted"/>
<dbReference type="EMBL" id="SDVB01000196">
    <property type="protein sequence ID" value="RYC15308.1"/>
    <property type="molecule type" value="Genomic_DNA"/>
</dbReference>
<sequence>MNSWSNTEEPWAVSSMGELLALARAMEKEAIDGYLALAERMRAEGRPDLAEVFDRLTAEERGHLGNVDRWVEARHEKVPPVAPLPEPLFDDEGAALVAPELLNSYRAFSMAVRNEERAFVFWTYVAAHAPSDEIREAAERMAMEELGHVATLRRERRQAFHQLRRIEADCGPGDLAALEMRLADHLESRAALSGGERGGRLRVFAHEAQARAAHLSRTPAAETPILERVPDTVRDRLVPLCELILDAYLDLAERSKPEEERIRAQTFAGDVVRCLQTLRGLPSH</sequence>
<evidence type="ECO:0000313" key="3">
    <source>
        <dbReference type="Proteomes" id="UP000291088"/>
    </source>
</evidence>
<dbReference type="PANTHER" id="PTHR33531">
    <property type="entry name" value="RUBRERYTHRIN SUBFAMILY"/>
    <property type="match status" value="1"/>
</dbReference>
<evidence type="ECO:0000313" key="2">
    <source>
        <dbReference type="EMBL" id="RYC15308.1"/>
    </source>
</evidence>
<dbReference type="Gene3D" id="1.20.1260.10">
    <property type="match status" value="1"/>
</dbReference>
<comment type="caution">
    <text evidence="2">The sequence shown here is derived from an EMBL/GenBank/DDBJ whole genome shotgun (WGS) entry which is preliminary data.</text>
</comment>
<dbReference type="InterPro" id="IPR009078">
    <property type="entry name" value="Ferritin-like_SF"/>
</dbReference>
<accession>A0A4V1RR68</accession>
<dbReference type="PANTHER" id="PTHR33531:SF7">
    <property type="entry name" value="HYPOTHETICAL MEMBRANE PROTEIN, CONSERVED"/>
    <property type="match status" value="1"/>
</dbReference>
<keyword evidence="3" id="KW-1185">Reference proteome</keyword>
<evidence type="ECO:0000259" key="1">
    <source>
        <dbReference type="Pfam" id="PF02915"/>
    </source>
</evidence>
<dbReference type="OrthoDB" id="6057955at2"/>
<dbReference type="RefSeq" id="WP_129331837.1">
    <property type="nucleotide sequence ID" value="NZ_SDVB01000196.1"/>
</dbReference>
<organism evidence="2 3">
    <name type="scientific">Ciceribacter ferrooxidans</name>
    <dbReference type="NCBI Taxonomy" id="2509717"/>
    <lineage>
        <taxon>Bacteria</taxon>
        <taxon>Pseudomonadati</taxon>
        <taxon>Pseudomonadota</taxon>
        <taxon>Alphaproteobacteria</taxon>
        <taxon>Hyphomicrobiales</taxon>
        <taxon>Rhizobiaceae</taxon>
        <taxon>Ciceribacter</taxon>
    </lineage>
</organism>